<evidence type="ECO:0000313" key="3">
    <source>
        <dbReference type="Proteomes" id="UP001596398"/>
    </source>
</evidence>
<accession>A0ABD5ZSY9</accession>
<dbReference type="AlphaFoldDB" id="A0ABD5ZSY9"/>
<dbReference type="EMBL" id="JBHTAP010000002">
    <property type="protein sequence ID" value="MFC7236675.1"/>
    <property type="molecule type" value="Genomic_DNA"/>
</dbReference>
<dbReference type="EMBL" id="JBHTAP010000002">
    <property type="protein sequence ID" value="MFC7236588.1"/>
    <property type="molecule type" value="Genomic_DNA"/>
</dbReference>
<reference evidence="1" key="1">
    <citation type="journal article" date="2014" name="Int. J. Syst. Evol. Microbiol.">
        <title>Complete genome sequence of Corynebacterium casei LMG S-19264T (=DSM 44701T), isolated from a smear-ripened cheese.</title>
        <authorList>
            <consortium name="US DOE Joint Genome Institute (JGI-PGF)"/>
            <person name="Walter F."/>
            <person name="Albersmeier A."/>
            <person name="Kalinowski J."/>
            <person name="Ruckert C."/>
        </authorList>
    </citation>
    <scope>NUCLEOTIDE SEQUENCE [LARGE SCALE GENOMIC DNA]</scope>
    <source>
        <strain evidence="1">CCM 7403</strain>
    </source>
</reference>
<dbReference type="RefSeq" id="WP_276236267.1">
    <property type="nucleotide sequence ID" value="NZ_CP119803.1"/>
</dbReference>
<gene>
    <name evidence="1" type="ORF">ACFQJ4_14905</name>
    <name evidence="2" type="ORF">ACFQJ4_15350</name>
</gene>
<keyword evidence="3" id="KW-1185">Reference proteome</keyword>
<evidence type="ECO:0000313" key="1">
    <source>
        <dbReference type="EMBL" id="MFC7236588.1"/>
    </source>
</evidence>
<dbReference type="GeneID" id="79268413"/>
<protein>
    <submittedName>
        <fullName evidence="1">Uncharacterized protein</fullName>
    </submittedName>
</protein>
<organism evidence="1 3">
    <name type="scientific">Halosegnis marinus</name>
    <dbReference type="NCBI Taxonomy" id="3034023"/>
    <lineage>
        <taxon>Archaea</taxon>
        <taxon>Methanobacteriati</taxon>
        <taxon>Methanobacteriota</taxon>
        <taxon>Stenosarchaea group</taxon>
        <taxon>Halobacteria</taxon>
        <taxon>Halobacteriales</taxon>
        <taxon>Natronomonadaceae</taxon>
        <taxon>Halosegnis</taxon>
    </lineage>
</organism>
<reference evidence="1" key="3">
    <citation type="submission" date="2024-09" db="EMBL/GenBank/DDBJ databases">
        <authorList>
            <person name="Sun Q."/>
        </authorList>
    </citation>
    <scope>NUCLEOTIDE SEQUENCE</scope>
    <source>
        <strain evidence="1">CCM 7403</strain>
    </source>
</reference>
<name>A0ABD5ZSY9_9EURY</name>
<proteinExistence type="predicted"/>
<sequence>MPRDLFDILADGGDHRNIVALNGQGTPALSLGVALADELDAEVGDTVGVQVDHEERKLEVFFGPERPE</sequence>
<dbReference type="Proteomes" id="UP001596398">
    <property type="component" value="Unassembled WGS sequence"/>
</dbReference>
<evidence type="ECO:0000313" key="2">
    <source>
        <dbReference type="EMBL" id="MFC7236675.1"/>
    </source>
</evidence>
<reference evidence="3" key="2">
    <citation type="journal article" date="2019" name="Int. J. Syst. Evol. Microbiol.">
        <title>The Global Catalogue of Microorganisms (GCM) 10K type strain sequencing project: providing services to taxonomists for standard genome sequencing and annotation.</title>
        <authorList>
            <consortium name="The Broad Institute Genomics Platform"/>
            <consortium name="The Broad Institute Genome Sequencing Center for Infectious Disease"/>
            <person name="Wu L."/>
            <person name="Ma J."/>
        </authorList>
    </citation>
    <scope>NUCLEOTIDE SEQUENCE [LARGE SCALE GENOMIC DNA]</scope>
    <source>
        <strain evidence="3">DT85</strain>
    </source>
</reference>
<comment type="caution">
    <text evidence="1">The sequence shown here is derived from an EMBL/GenBank/DDBJ whole genome shotgun (WGS) entry which is preliminary data.</text>
</comment>